<keyword evidence="7" id="KW-0479">Metal-binding</keyword>
<keyword evidence="10" id="KW-1185">Reference proteome</keyword>
<protein>
    <submittedName>
        <fullName evidence="9">Phospho-N-acetylmuramoyl-pentapeptide-transferase</fullName>
    </submittedName>
</protein>
<accession>A0A1H5U647</accession>
<feature type="transmembrane region" description="Helical" evidence="8">
    <location>
        <begin position="302"/>
        <end position="321"/>
    </location>
</feature>
<keyword evidence="5 8" id="KW-1133">Transmembrane helix</keyword>
<evidence type="ECO:0000256" key="2">
    <source>
        <dbReference type="ARBA" id="ARBA00022475"/>
    </source>
</evidence>
<dbReference type="PANTHER" id="PTHR22926:SF3">
    <property type="entry name" value="UNDECAPRENYL-PHOSPHATE ALPHA-N-ACETYLGLUCOSAMINYL 1-PHOSPHATE TRANSFERASE"/>
    <property type="match status" value="1"/>
</dbReference>
<sequence length="322" mass="35930">MFIYLLGDDYFKWITLLGVIFAFALTFVSISLAKRILPRDAGRAFAINGSKSVGKPRGAGLVFILTFTISTLFFVKVNTELCIYLVLIILEMLSGYFDDASSKPWGELKKGLIDLAISIVAAVTFLHFNPNTFNLALFDKTITLNPIVYGILIIILIWASINVTNCSDGVDGLCASLSTITLTTTYVLFHEIASLEVQYRHIVMLMVVCLLAYLWFNASPSQLLMGDAGSRAIGIFIAITFLKLHSPFLFILMALMLIIDGGLGLVKLTIMRVFKTKNFMKNIRTPIHDHMRKNKEWSDTQVVIRFVIIQLIIGLAVIYALV</sequence>
<evidence type="ECO:0000256" key="5">
    <source>
        <dbReference type="ARBA" id="ARBA00022989"/>
    </source>
</evidence>
<feature type="transmembrane region" description="Helical" evidence="8">
    <location>
        <begin position="142"/>
        <end position="161"/>
    </location>
</feature>
<proteinExistence type="predicted"/>
<evidence type="ECO:0000256" key="1">
    <source>
        <dbReference type="ARBA" id="ARBA00004651"/>
    </source>
</evidence>
<dbReference type="PANTHER" id="PTHR22926">
    <property type="entry name" value="PHOSPHO-N-ACETYLMURAMOYL-PENTAPEPTIDE-TRANSFERASE"/>
    <property type="match status" value="1"/>
</dbReference>
<feature type="binding site" evidence="7">
    <location>
        <position position="165"/>
    </location>
    <ligand>
        <name>Mg(2+)</name>
        <dbReference type="ChEBI" id="CHEBI:18420"/>
    </ligand>
</feature>
<comment type="subcellular location">
    <subcellularLocation>
        <location evidence="1">Cell membrane</location>
        <topology evidence="1">Multi-pass membrane protein</topology>
    </subcellularLocation>
</comment>
<dbReference type="AlphaFoldDB" id="A0A1H5U647"/>
<organism evidence="9 10">
    <name type="scientific">Lachnospira multipara</name>
    <dbReference type="NCBI Taxonomy" id="28051"/>
    <lineage>
        <taxon>Bacteria</taxon>
        <taxon>Bacillati</taxon>
        <taxon>Bacillota</taxon>
        <taxon>Clostridia</taxon>
        <taxon>Lachnospirales</taxon>
        <taxon>Lachnospiraceae</taxon>
        <taxon>Lachnospira</taxon>
    </lineage>
</organism>
<comment type="cofactor">
    <cofactor evidence="7">
        <name>Mg(2+)</name>
        <dbReference type="ChEBI" id="CHEBI:18420"/>
    </cofactor>
</comment>
<feature type="transmembrane region" description="Helical" evidence="8">
    <location>
        <begin position="13"/>
        <end position="37"/>
    </location>
</feature>
<feature type="transmembrane region" description="Helical" evidence="8">
    <location>
        <begin position="58"/>
        <end position="75"/>
    </location>
</feature>
<name>A0A1H5U647_9FIRM</name>
<dbReference type="GO" id="GO:0005886">
    <property type="term" value="C:plasma membrane"/>
    <property type="evidence" value="ECO:0007669"/>
    <property type="project" value="UniProtKB-SubCell"/>
</dbReference>
<keyword evidence="2" id="KW-1003">Cell membrane</keyword>
<dbReference type="InterPro" id="IPR018480">
    <property type="entry name" value="PNAcMuramoyl-5peptid_Trfase_CS"/>
</dbReference>
<keyword evidence="6 8" id="KW-0472">Membrane</keyword>
<dbReference type="PROSITE" id="PS01348">
    <property type="entry name" value="MRAY_2"/>
    <property type="match status" value="1"/>
</dbReference>
<evidence type="ECO:0000256" key="8">
    <source>
        <dbReference type="SAM" id="Phobius"/>
    </source>
</evidence>
<dbReference type="GO" id="GO:0071555">
    <property type="term" value="P:cell wall organization"/>
    <property type="evidence" value="ECO:0007669"/>
    <property type="project" value="TreeGrafter"/>
</dbReference>
<gene>
    <name evidence="9" type="ORF">SAMN05216537_106103</name>
</gene>
<dbReference type="GO" id="GO:0046872">
    <property type="term" value="F:metal ion binding"/>
    <property type="evidence" value="ECO:0007669"/>
    <property type="project" value="UniProtKB-KW"/>
</dbReference>
<keyword evidence="4 8" id="KW-0812">Transmembrane</keyword>
<evidence type="ECO:0000256" key="4">
    <source>
        <dbReference type="ARBA" id="ARBA00022692"/>
    </source>
</evidence>
<dbReference type="GO" id="GO:0016780">
    <property type="term" value="F:phosphotransferase activity, for other substituted phosphate groups"/>
    <property type="evidence" value="ECO:0007669"/>
    <property type="project" value="InterPro"/>
</dbReference>
<evidence type="ECO:0000256" key="6">
    <source>
        <dbReference type="ARBA" id="ARBA00023136"/>
    </source>
</evidence>
<dbReference type="Proteomes" id="UP000236726">
    <property type="component" value="Unassembled WGS sequence"/>
</dbReference>
<reference evidence="9 10" key="1">
    <citation type="submission" date="2016-10" db="EMBL/GenBank/DDBJ databases">
        <authorList>
            <person name="de Groot N.N."/>
        </authorList>
    </citation>
    <scope>NUCLEOTIDE SEQUENCE [LARGE SCALE GENOMIC DNA]</scope>
    <source>
        <strain evidence="9 10">D15d</strain>
    </source>
</reference>
<dbReference type="RefSeq" id="WP_103952671.1">
    <property type="nucleotide sequence ID" value="NZ_FNUL01000006.1"/>
</dbReference>
<keyword evidence="3 9" id="KW-0808">Transferase</keyword>
<evidence type="ECO:0000256" key="7">
    <source>
        <dbReference type="PIRSR" id="PIRSR600715-1"/>
    </source>
</evidence>
<dbReference type="InterPro" id="IPR000715">
    <property type="entry name" value="Glycosyl_transferase_4"/>
</dbReference>
<feature type="binding site" evidence="7">
    <location>
        <position position="227"/>
    </location>
    <ligand>
        <name>Mg(2+)</name>
        <dbReference type="ChEBI" id="CHEBI:18420"/>
    </ligand>
</feature>
<evidence type="ECO:0000313" key="9">
    <source>
        <dbReference type="EMBL" id="SEF70504.1"/>
    </source>
</evidence>
<feature type="transmembrane region" description="Helical" evidence="8">
    <location>
        <begin position="248"/>
        <end position="270"/>
    </location>
</feature>
<keyword evidence="7" id="KW-0460">Magnesium</keyword>
<feature type="transmembrane region" description="Helical" evidence="8">
    <location>
        <begin position="173"/>
        <end position="193"/>
    </location>
</feature>
<feature type="transmembrane region" description="Helical" evidence="8">
    <location>
        <begin position="111"/>
        <end position="130"/>
    </location>
</feature>
<evidence type="ECO:0000313" key="10">
    <source>
        <dbReference type="Proteomes" id="UP000236726"/>
    </source>
</evidence>
<evidence type="ECO:0000256" key="3">
    <source>
        <dbReference type="ARBA" id="ARBA00022679"/>
    </source>
</evidence>
<dbReference type="STRING" id="1410661.GCA_000702205_01329"/>
<dbReference type="Pfam" id="PF00953">
    <property type="entry name" value="Glycos_transf_4"/>
    <property type="match status" value="1"/>
</dbReference>
<feature type="transmembrane region" description="Helical" evidence="8">
    <location>
        <begin position="199"/>
        <end position="216"/>
    </location>
</feature>
<dbReference type="EMBL" id="FNUL01000006">
    <property type="protein sequence ID" value="SEF70504.1"/>
    <property type="molecule type" value="Genomic_DNA"/>
</dbReference>
<dbReference type="GO" id="GO:0044038">
    <property type="term" value="P:cell wall macromolecule biosynthetic process"/>
    <property type="evidence" value="ECO:0007669"/>
    <property type="project" value="TreeGrafter"/>
</dbReference>